<organism evidence="2 3">
    <name type="scientific">Candidatus Limadaptatus stercoripullorum</name>
    <dbReference type="NCBI Taxonomy" id="2840846"/>
    <lineage>
        <taxon>Bacteria</taxon>
        <taxon>Bacillati</taxon>
        <taxon>Bacillota</taxon>
        <taxon>Clostridia</taxon>
        <taxon>Eubacteriales</taxon>
        <taxon>Candidatus Limadaptatus</taxon>
    </lineage>
</organism>
<evidence type="ECO:0000256" key="1">
    <source>
        <dbReference type="SAM" id="Phobius"/>
    </source>
</evidence>
<comment type="caution">
    <text evidence="2">The sequence shown here is derived from an EMBL/GenBank/DDBJ whole genome shotgun (WGS) entry which is preliminary data.</text>
</comment>
<feature type="transmembrane region" description="Helical" evidence="1">
    <location>
        <begin position="192"/>
        <end position="212"/>
    </location>
</feature>
<reference evidence="2" key="1">
    <citation type="submission" date="2020-10" db="EMBL/GenBank/DDBJ databases">
        <authorList>
            <person name="Gilroy R."/>
        </authorList>
    </citation>
    <scope>NUCLEOTIDE SEQUENCE</scope>
    <source>
        <strain evidence="2">10406</strain>
    </source>
</reference>
<keyword evidence="1" id="KW-1133">Transmembrane helix</keyword>
<gene>
    <name evidence="2" type="ORF">IAC73_01255</name>
</gene>
<protein>
    <submittedName>
        <fullName evidence="2">CvpA family protein</fullName>
    </submittedName>
</protein>
<reference evidence="2" key="2">
    <citation type="journal article" date="2021" name="PeerJ">
        <title>Extensive microbial diversity within the chicken gut microbiome revealed by metagenomics and culture.</title>
        <authorList>
            <person name="Gilroy R."/>
            <person name="Ravi A."/>
            <person name="Getino M."/>
            <person name="Pursley I."/>
            <person name="Horton D.L."/>
            <person name="Alikhan N.F."/>
            <person name="Baker D."/>
            <person name="Gharbi K."/>
            <person name="Hall N."/>
            <person name="Watson M."/>
            <person name="Adriaenssens E.M."/>
            <person name="Foster-Nyarko E."/>
            <person name="Jarju S."/>
            <person name="Secka A."/>
            <person name="Antonio M."/>
            <person name="Oren A."/>
            <person name="Chaudhuri R.R."/>
            <person name="La Ragione R."/>
            <person name="Hildebrand F."/>
            <person name="Pallen M.J."/>
        </authorList>
    </citation>
    <scope>NUCLEOTIDE SEQUENCE</scope>
    <source>
        <strain evidence="2">10406</strain>
    </source>
</reference>
<keyword evidence="1" id="KW-0812">Transmembrane</keyword>
<dbReference type="Proteomes" id="UP000886857">
    <property type="component" value="Unassembled WGS sequence"/>
</dbReference>
<evidence type="ECO:0000313" key="3">
    <source>
        <dbReference type="Proteomes" id="UP000886857"/>
    </source>
</evidence>
<feature type="transmembrane region" description="Helical" evidence="1">
    <location>
        <begin position="40"/>
        <end position="57"/>
    </location>
</feature>
<proteinExistence type="predicted"/>
<dbReference type="AlphaFoldDB" id="A0A9D1N8H3"/>
<feature type="transmembrane region" description="Helical" evidence="1">
    <location>
        <begin position="12"/>
        <end position="33"/>
    </location>
</feature>
<keyword evidence="1" id="KW-0472">Membrane</keyword>
<evidence type="ECO:0000313" key="2">
    <source>
        <dbReference type="EMBL" id="HIU98456.1"/>
    </source>
</evidence>
<dbReference type="EMBL" id="DVOE01000014">
    <property type="protein sequence ID" value="HIU98456.1"/>
    <property type="molecule type" value="Genomic_DNA"/>
</dbReference>
<name>A0A9D1N8H3_9FIRM</name>
<feature type="transmembrane region" description="Helical" evidence="1">
    <location>
        <begin position="150"/>
        <end position="171"/>
    </location>
</feature>
<accession>A0A9D1N8H3</accession>
<sequence>MFSGLLSASAWYVDVAIVIVLALFLVGGLIKGFAKSTKGFFVFVVIICASALLMGVTQEAAMEGSLGKNITESISVDSSGWGVAFNNPVTYDGEGKPYVIVEGNAVELSGGEFGFKGTMAKFYATRFGVPEGESVAAAAVGSLAGTCVSAVLFLIYVAGFLVVFFVLRLVLKPVEDSDSVGIKITDRLLGALLRLFIGLVIVWALLAIAAAIGGKVDTVDNFFRGSVIGGFFYEHNPLTTAFDMIFG</sequence>